<keyword evidence="2 8" id="KW-0813">Transport</keyword>
<dbReference type="InterPro" id="IPR043429">
    <property type="entry name" value="ArtM/GltK/GlnP/TcyL/YhdX-like"/>
</dbReference>
<dbReference type="PROSITE" id="PS50928">
    <property type="entry name" value="ABC_TM1"/>
    <property type="match status" value="1"/>
</dbReference>
<keyword evidence="7 8" id="KW-0472">Membrane</keyword>
<dbReference type="GO" id="GO:0006865">
    <property type="term" value="P:amino acid transport"/>
    <property type="evidence" value="ECO:0007669"/>
    <property type="project" value="UniProtKB-KW"/>
</dbReference>
<dbReference type="NCBIfam" id="TIGR03003">
    <property type="entry name" value="ectoine_ehuD"/>
    <property type="match status" value="1"/>
</dbReference>
<accession>A0A841FHS6</accession>
<keyword evidence="3" id="KW-1003">Cell membrane</keyword>
<dbReference type="PANTHER" id="PTHR30614:SF0">
    <property type="entry name" value="L-CYSTINE TRANSPORT SYSTEM PERMEASE PROTEIN TCYL"/>
    <property type="match status" value="1"/>
</dbReference>
<sequence length="219" mass="24401">MSWWNNQAALELFPLLLEGFRITLLATLLGSLLALTLGLVFAFIDRTAPEYIRRPLGWVLQFIRFTPPIAQLFFAYYVIRPNLGIGVDALTVGIVVLGVHYATYNAEIYRAGIEGVPKGQWEAVTALSLPQGRAWFGVILPQAIRRVLPSLGNNVIILFKEVPVLSAIAVTEMVRVGKEYTSDHFAFYIEAFTIAGLIYLVASYPTSLLMRKLEVRLGN</sequence>
<dbReference type="GO" id="GO:0022857">
    <property type="term" value="F:transmembrane transporter activity"/>
    <property type="evidence" value="ECO:0007669"/>
    <property type="project" value="InterPro"/>
</dbReference>
<proteinExistence type="inferred from homology"/>
<dbReference type="GO" id="GO:0043190">
    <property type="term" value="C:ATP-binding cassette (ABC) transporter complex"/>
    <property type="evidence" value="ECO:0007669"/>
    <property type="project" value="InterPro"/>
</dbReference>
<dbReference type="InterPro" id="IPR035906">
    <property type="entry name" value="MetI-like_sf"/>
</dbReference>
<dbReference type="Pfam" id="PF00528">
    <property type="entry name" value="BPD_transp_1"/>
    <property type="match status" value="1"/>
</dbReference>
<feature type="transmembrane region" description="Helical" evidence="8">
    <location>
        <begin position="85"/>
        <end position="104"/>
    </location>
</feature>
<evidence type="ECO:0000256" key="3">
    <source>
        <dbReference type="ARBA" id="ARBA00022475"/>
    </source>
</evidence>
<comment type="similarity">
    <text evidence="8">Belongs to the binding-protein-dependent transport system permease family.</text>
</comment>
<protein>
    <submittedName>
        <fullName evidence="10">Polar amino acid transport system permease protein</fullName>
    </submittedName>
</protein>
<organism evidence="10 11">
    <name type="scientific">Phytomonospora endophytica</name>
    <dbReference type="NCBI Taxonomy" id="714109"/>
    <lineage>
        <taxon>Bacteria</taxon>
        <taxon>Bacillati</taxon>
        <taxon>Actinomycetota</taxon>
        <taxon>Actinomycetes</taxon>
        <taxon>Micromonosporales</taxon>
        <taxon>Micromonosporaceae</taxon>
        <taxon>Phytomonospora</taxon>
    </lineage>
</organism>
<evidence type="ECO:0000256" key="1">
    <source>
        <dbReference type="ARBA" id="ARBA00004651"/>
    </source>
</evidence>
<feature type="transmembrane region" description="Helical" evidence="8">
    <location>
        <begin position="185"/>
        <end position="204"/>
    </location>
</feature>
<dbReference type="SUPFAM" id="SSF161098">
    <property type="entry name" value="MetI-like"/>
    <property type="match status" value="1"/>
</dbReference>
<evidence type="ECO:0000256" key="4">
    <source>
        <dbReference type="ARBA" id="ARBA00022692"/>
    </source>
</evidence>
<gene>
    <name evidence="10" type="ORF">HNR73_000979</name>
</gene>
<dbReference type="EMBL" id="JACHGT010000002">
    <property type="protein sequence ID" value="MBB6033132.1"/>
    <property type="molecule type" value="Genomic_DNA"/>
</dbReference>
<evidence type="ECO:0000256" key="7">
    <source>
        <dbReference type="ARBA" id="ARBA00023136"/>
    </source>
</evidence>
<feature type="transmembrane region" description="Helical" evidence="8">
    <location>
        <begin position="56"/>
        <end position="79"/>
    </location>
</feature>
<dbReference type="Proteomes" id="UP000548476">
    <property type="component" value="Unassembled WGS sequence"/>
</dbReference>
<comment type="caution">
    <text evidence="10">The sequence shown here is derived from an EMBL/GenBank/DDBJ whole genome shotgun (WGS) entry which is preliminary data.</text>
</comment>
<keyword evidence="4 8" id="KW-0812">Transmembrane</keyword>
<dbReference type="CDD" id="cd06261">
    <property type="entry name" value="TM_PBP2"/>
    <property type="match status" value="1"/>
</dbReference>
<dbReference type="Gene3D" id="1.10.3720.10">
    <property type="entry name" value="MetI-like"/>
    <property type="match status" value="1"/>
</dbReference>
<feature type="transmembrane region" description="Helical" evidence="8">
    <location>
        <begin position="20"/>
        <end position="44"/>
    </location>
</feature>
<evidence type="ECO:0000256" key="8">
    <source>
        <dbReference type="RuleBase" id="RU363032"/>
    </source>
</evidence>
<keyword evidence="6 8" id="KW-1133">Transmembrane helix</keyword>
<evidence type="ECO:0000259" key="9">
    <source>
        <dbReference type="PROSITE" id="PS50928"/>
    </source>
</evidence>
<dbReference type="PANTHER" id="PTHR30614">
    <property type="entry name" value="MEMBRANE COMPONENT OF AMINO ACID ABC TRANSPORTER"/>
    <property type="match status" value="1"/>
</dbReference>
<evidence type="ECO:0000256" key="2">
    <source>
        <dbReference type="ARBA" id="ARBA00022448"/>
    </source>
</evidence>
<evidence type="ECO:0000313" key="11">
    <source>
        <dbReference type="Proteomes" id="UP000548476"/>
    </source>
</evidence>
<dbReference type="AlphaFoldDB" id="A0A841FHS6"/>
<evidence type="ECO:0000256" key="5">
    <source>
        <dbReference type="ARBA" id="ARBA00022970"/>
    </source>
</evidence>
<comment type="subcellular location">
    <subcellularLocation>
        <location evidence="1 8">Cell membrane</location>
        <topology evidence="1 8">Multi-pass membrane protein</topology>
    </subcellularLocation>
</comment>
<feature type="domain" description="ABC transmembrane type-1" evidence="9">
    <location>
        <begin position="20"/>
        <end position="210"/>
    </location>
</feature>
<reference evidence="10 11" key="1">
    <citation type="submission" date="2020-08" db="EMBL/GenBank/DDBJ databases">
        <title>Genomic Encyclopedia of Type Strains, Phase IV (KMG-IV): sequencing the most valuable type-strain genomes for metagenomic binning, comparative biology and taxonomic classification.</title>
        <authorList>
            <person name="Goeker M."/>
        </authorList>
    </citation>
    <scope>NUCLEOTIDE SEQUENCE [LARGE SCALE GENOMIC DNA]</scope>
    <source>
        <strain evidence="10 11">YIM 65646</strain>
    </source>
</reference>
<dbReference type="InterPro" id="IPR014341">
    <property type="entry name" value="Ectoine_EhuD"/>
</dbReference>
<name>A0A841FHS6_9ACTN</name>
<evidence type="ECO:0000256" key="6">
    <source>
        <dbReference type="ARBA" id="ARBA00022989"/>
    </source>
</evidence>
<keyword evidence="5" id="KW-0029">Amino-acid transport</keyword>
<evidence type="ECO:0000313" key="10">
    <source>
        <dbReference type="EMBL" id="MBB6033132.1"/>
    </source>
</evidence>
<dbReference type="InterPro" id="IPR010065">
    <property type="entry name" value="AA_ABC_transptr_permease_3TM"/>
</dbReference>
<dbReference type="NCBIfam" id="TIGR01726">
    <property type="entry name" value="HEQRo_perm_3TM"/>
    <property type="match status" value="1"/>
</dbReference>
<keyword evidence="11" id="KW-1185">Reference proteome</keyword>
<dbReference type="RefSeq" id="WP_184786039.1">
    <property type="nucleotide sequence ID" value="NZ_BONT01000023.1"/>
</dbReference>
<dbReference type="InterPro" id="IPR000515">
    <property type="entry name" value="MetI-like"/>
</dbReference>